<sequence>MRTLSLALAAASCCCASLASASSPPGGHPAHGPAPGAHGAGSAHDVFRRAAAGPPPPPLGAGDPPSLLVERAAELAQQHAVDDAATLGGEGRLPVMQMAGMWTDEDELWASEGSYGLEGAGPLQRRGSAAAQNDSAASSSSSEGTDDADEVLTLEDLQAKLLVNPKWLLLNPKWTPRSTATTASQTSAAASPSSSTAGGAATTTESSAIVVPSPTQVACALTADCANAGTIPDYSNRYCNNGMCSWRCRSGYVSSGLTCIRGSLAGSSDAAITTTAAATATTTTKTSTATIATTLPAPPASTCQPGYTDTTGGVVYGAQVGNAPFMPRPSTFVKRSGNQLTLDGETFRIVGPNIYWLGLDENVNWSVSYPSHGRIREAMAITVAMGGNTIRTGHSKTLWPTAYNTNEAAWDTIDYAIYAARAYGLRLIIPLTDNYAYYHGGKYDFIRWAGANTDDGSQFYSNSKVIAIFKDYISVVLNHVNTYTGVALKDDPTILAWETGNELGGYMLGGGAPPASWTKDIAAYIKNIAPNHLVADGTDGLSDYGGSLANTGVGVSNVDLVTDHFYPAQQWLLEKDQNWMKSYSDKVFFVGENDWTWQAREDNTDAGVARVQKGGSNLNTFYSTIENWSGSGSMMWSIFGHDDRCCDWIYHNDGYSLYYPNGNSGDLLSNGLRVAKHWYRMRGLTPPSVYPAVACPQPEITG</sequence>
<evidence type="ECO:0000256" key="5">
    <source>
        <dbReference type="ARBA" id="ARBA00022525"/>
    </source>
</evidence>
<keyword evidence="5" id="KW-0964">Secreted</keyword>
<evidence type="ECO:0000256" key="8">
    <source>
        <dbReference type="ARBA" id="ARBA00023295"/>
    </source>
</evidence>
<reference evidence="12 13" key="1">
    <citation type="submission" date="2021-12" db="EMBL/GenBank/DDBJ databases">
        <title>High titer production of polyol ester of fatty acids by Rhodotorula paludigena BS15 towards product separation-free biomass refinery.</title>
        <authorList>
            <person name="Mano J."/>
            <person name="Ono H."/>
            <person name="Tanaka T."/>
            <person name="Naito K."/>
            <person name="Sushida H."/>
            <person name="Ike M."/>
            <person name="Tokuyasu K."/>
            <person name="Kitaoka M."/>
        </authorList>
    </citation>
    <scope>NUCLEOTIDE SEQUENCE [LARGE SCALE GENOMIC DNA]</scope>
    <source>
        <strain evidence="12 13">BS15</strain>
    </source>
</reference>
<dbReference type="PANTHER" id="PTHR31451">
    <property type="match status" value="1"/>
</dbReference>
<evidence type="ECO:0000256" key="3">
    <source>
        <dbReference type="ARBA" id="ARBA00005641"/>
    </source>
</evidence>
<comment type="caution">
    <text evidence="12">The sequence shown here is derived from an EMBL/GenBank/DDBJ whole genome shotgun (WGS) entry which is preliminary data.</text>
</comment>
<organism evidence="12 13">
    <name type="scientific">Rhodotorula paludigena</name>
    <dbReference type="NCBI Taxonomy" id="86838"/>
    <lineage>
        <taxon>Eukaryota</taxon>
        <taxon>Fungi</taxon>
        <taxon>Dikarya</taxon>
        <taxon>Basidiomycota</taxon>
        <taxon>Pucciniomycotina</taxon>
        <taxon>Microbotryomycetes</taxon>
        <taxon>Sporidiobolales</taxon>
        <taxon>Sporidiobolaceae</taxon>
        <taxon>Rhodotorula</taxon>
    </lineage>
</organism>
<dbReference type="InterPro" id="IPR001547">
    <property type="entry name" value="Glyco_hydro_5"/>
</dbReference>
<evidence type="ECO:0000313" key="13">
    <source>
        <dbReference type="Proteomes" id="UP001342314"/>
    </source>
</evidence>
<name>A0AAV5GEU4_9BASI</name>
<feature type="region of interest" description="Disordered" evidence="9">
    <location>
        <begin position="113"/>
        <end position="147"/>
    </location>
</feature>
<evidence type="ECO:0000313" key="12">
    <source>
        <dbReference type="EMBL" id="GJN87592.1"/>
    </source>
</evidence>
<dbReference type="InterPro" id="IPR017853">
    <property type="entry name" value="GH"/>
</dbReference>
<accession>A0AAV5GEU4</accession>
<dbReference type="Pfam" id="PF26410">
    <property type="entry name" value="GH5_mannosidase"/>
    <property type="match status" value="1"/>
</dbReference>
<feature type="chain" id="PRO_5043416783" description="mannan endo-1,4-beta-mannosidase" evidence="10">
    <location>
        <begin position="22"/>
        <end position="702"/>
    </location>
</feature>
<comment type="catalytic activity">
    <reaction evidence="1">
        <text>Random hydrolysis of (1-&gt;4)-beta-D-mannosidic linkages in mannans, galactomannans and glucomannans.</text>
        <dbReference type="EC" id="3.2.1.78"/>
    </reaction>
</comment>
<keyword evidence="13" id="KW-1185">Reference proteome</keyword>
<evidence type="ECO:0000256" key="1">
    <source>
        <dbReference type="ARBA" id="ARBA00001678"/>
    </source>
</evidence>
<evidence type="ECO:0000256" key="7">
    <source>
        <dbReference type="ARBA" id="ARBA00022801"/>
    </source>
</evidence>
<feature type="domain" description="Glycoside hydrolase family 5" evidence="11">
    <location>
        <begin position="448"/>
        <end position="585"/>
    </location>
</feature>
<keyword evidence="7" id="KW-0378">Hydrolase</keyword>
<feature type="compositionally biased region" description="Low complexity" evidence="9">
    <location>
        <begin position="128"/>
        <end position="143"/>
    </location>
</feature>
<proteinExistence type="inferred from homology"/>
<comment type="similarity">
    <text evidence="3">Belongs to the glycosyl hydrolase 5 (cellulase A) family.</text>
</comment>
<comment type="subcellular location">
    <subcellularLocation>
        <location evidence="2">Secreted</location>
    </subcellularLocation>
</comment>
<evidence type="ECO:0000256" key="6">
    <source>
        <dbReference type="ARBA" id="ARBA00022729"/>
    </source>
</evidence>
<dbReference type="SUPFAM" id="SSF51445">
    <property type="entry name" value="(Trans)glycosidases"/>
    <property type="match status" value="1"/>
</dbReference>
<dbReference type="PANTHER" id="PTHR31451:SF39">
    <property type="entry name" value="MANNAN ENDO-1,4-BETA-MANNOSIDASE 1"/>
    <property type="match status" value="1"/>
</dbReference>
<evidence type="ECO:0000256" key="4">
    <source>
        <dbReference type="ARBA" id="ARBA00012706"/>
    </source>
</evidence>
<dbReference type="Gene3D" id="3.20.20.80">
    <property type="entry name" value="Glycosidases"/>
    <property type="match status" value="1"/>
</dbReference>
<dbReference type="Proteomes" id="UP001342314">
    <property type="component" value="Unassembled WGS sequence"/>
</dbReference>
<feature type="signal peptide" evidence="10">
    <location>
        <begin position="1"/>
        <end position="21"/>
    </location>
</feature>
<evidence type="ECO:0000256" key="9">
    <source>
        <dbReference type="SAM" id="MobiDB-lite"/>
    </source>
</evidence>
<dbReference type="InterPro" id="IPR045053">
    <property type="entry name" value="MAN-like"/>
</dbReference>
<feature type="region of interest" description="Disordered" evidence="9">
    <location>
        <begin position="178"/>
        <end position="200"/>
    </location>
</feature>
<evidence type="ECO:0000259" key="11">
    <source>
        <dbReference type="Pfam" id="PF26410"/>
    </source>
</evidence>
<dbReference type="EMBL" id="BQKY01000001">
    <property type="protein sequence ID" value="GJN87592.1"/>
    <property type="molecule type" value="Genomic_DNA"/>
</dbReference>
<dbReference type="EC" id="3.2.1.78" evidence="4"/>
<feature type="region of interest" description="Disordered" evidence="9">
    <location>
        <begin position="21"/>
        <end position="42"/>
    </location>
</feature>
<evidence type="ECO:0000256" key="2">
    <source>
        <dbReference type="ARBA" id="ARBA00004613"/>
    </source>
</evidence>
<gene>
    <name evidence="12" type="ORF">Rhopal_000547-T1</name>
</gene>
<protein>
    <recommendedName>
        <fullName evidence="4">mannan endo-1,4-beta-mannosidase</fullName>
        <ecNumber evidence="4">3.2.1.78</ecNumber>
    </recommendedName>
</protein>
<keyword evidence="6 10" id="KW-0732">Signal</keyword>
<keyword evidence="8" id="KW-0326">Glycosidase</keyword>
<dbReference type="GO" id="GO:0016985">
    <property type="term" value="F:mannan endo-1,4-beta-mannosidase activity"/>
    <property type="evidence" value="ECO:0007669"/>
    <property type="project" value="UniProtKB-EC"/>
</dbReference>
<dbReference type="GO" id="GO:0005576">
    <property type="term" value="C:extracellular region"/>
    <property type="evidence" value="ECO:0007669"/>
    <property type="project" value="UniProtKB-SubCell"/>
</dbReference>
<evidence type="ECO:0000256" key="10">
    <source>
        <dbReference type="SAM" id="SignalP"/>
    </source>
</evidence>
<dbReference type="AlphaFoldDB" id="A0AAV5GEU4"/>